<dbReference type="EMBL" id="ML976182">
    <property type="protein sequence ID" value="KAF1936548.1"/>
    <property type="molecule type" value="Genomic_DNA"/>
</dbReference>
<gene>
    <name evidence="2" type="ORF">EJ02DRAFT_515743</name>
</gene>
<proteinExistence type="predicted"/>
<organism evidence="2 3">
    <name type="scientific">Clathrospora elynae</name>
    <dbReference type="NCBI Taxonomy" id="706981"/>
    <lineage>
        <taxon>Eukaryota</taxon>
        <taxon>Fungi</taxon>
        <taxon>Dikarya</taxon>
        <taxon>Ascomycota</taxon>
        <taxon>Pezizomycotina</taxon>
        <taxon>Dothideomycetes</taxon>
        <taxon>Pleosporomycetidae</taxon>
        <taxon>Pleosporales</taxon>
        <taxon>Diademaceae</taxon>
        <taxon>Clathrospora</taxon>
    </lineage>
</organism>
<name>A0A6A5SAP2_9PLEO</name>
<dbReference type="AlphaFoldDB" id="A0A6A5SAP2"/>
<reference evidence="2" key="1">
    <citation type="journal article" date="2020" name="Stud. Mycol.">
        <title>101 Dothideomycetes genomes: a test case for predicting lifestyles and emergence of pathogens.</title>
        <authorList>
            <person name="Haridas S."/>
            <person name="Albert R."/>
            <person name="Binder M."/>
            <person name="Bloem J."/>
            <person name="Labutti K."/>
            <person name="Salamov A."/>
            <person name="Andreopoulos B."/>
            <person name="Baker S."/>
            <person name="Barry K."/>
            <person name="Bills G."/>
            <person name="Bluhm B."/>
            <person name="Cannon C."/>
            <person name="Castanera R."/>
            <person name="Culley D."/>
            <person name="Daum C."/>
            <person name="Ezra D."/>
            <person name="Gonzalez J."/>
            <person name="Henrissat B."/>
            <person name="Kuo A."/>
            <person name="Liang C."/>
            <person name="Lipzen A."/>
            <person name="Lutzoni F."/>
            <person name="Magnuson J."/>
            <person name="Mondo S."/>
            <person name="Nolan M."/>
            <person name="Ohm R."/>
            <person name="Pangilinan J."/>
            <person name="Park H.-J."/>
            <person name="Ramirez L."/>
            <person name="Alfaro M."/>
            <person name="Sun H."/>
            <person name="Tritt A."/>
            <person name="Yoshinaga Y."/>
            <person name="Zwiers L.-H."/>
            <person name="Turgeon B."/>
            <person name="Goodwin S."/>
            <person name="Spatafora J."/>
            <person name="Crous P."/>
            <person name="Grigoriev I."/>
        </authorList>
    </citation>
    <scope>NUCLEOTIDE SEQUENCE</scope>
    <source>
        <strain evidence="2">CBS 161.51</strain>
    </source>
</reference>
<feature type="region of interest" description="Disordered" evidence="1">
    <location>
        <begin position="216"/>
        <end position="250"/>
    </location>
</feature>
<sequence length="250" mass="28925">MFVMKRKIKLARRERGKCQRLATAIHTKLSRELRDLVYLYLVDDEDATLEDVLAGYFPNIAANNASIGNSSTTRDEYVDPEARMFSPAYVGRAVARSAGGKLRQEVFLCAHEWRGNRDIEPNGKYCYVGLRAQIHQHPRSAAEARRRVAGGENLAHAQVEMLSSRDAKYKYQSTLWNVRYWLYVGDFTTGLQEFRGRWGYNSFFDLLYSNRWDYDSSQSEDDEELEGSEFEGSEYDSEDKDEDGEEHLMH</sequence>
<dbReference type="Proteomes" id="UP000800038">
    <property type="component" value="Unassembled WGS sequence"/>
</dbReference>
<keyword evidence="3" id="KW-1185">Reference proteome</keyword>
<accession>A0A6A5SAP2</accession>
<protein>
    <submittedName>
        <fullName evidence="2">Uncharacterized protein</fullName>
    </submittedName>
</protein>
<evidence type="ECO:0000256" key="1">
    <source>
        <dbReference type="SAM" id="MobiDB-lite"/>
    </source>
</evidence>
<evidence type="ECO:0000313" key="3">
    <source>
        <dbReference type="Proteomes" id="UP000800038"/>
    </source>
</evidence>
<feature type="compositionally biased region" description="Acidic residues" evidence="1">
    <location>
        <begin position="218"/>
        <end position="250"/>
    </location>
</feature>
<evidence type="ECO:0000313" key="2">
    <source>
        <dbReference type="EMBL" id="KAF1936548.1"/>
    </source>
</evidence>